<evidence type="ECO:0000313" key="9">
    <source>
        <dbReference type="EMBL" id="OKL53009.1"/>
    </source>
</evidence>
<dbReference type="OrthoDB" id="9814256at2"/>
<protein>
    <recommendedName>
        <fullName evidence="7">Phosphate-specific transport system accessory protein PhoU</fullName>
    </recommendedName>
</protein>
<evidence type="ECO:0000256" key="2">
    <source>
        <dbReference type="ARBA" id="ARBA00008107"/>
    </source>
</evidence>
<keyword evidence="5 7" id="KW-0963">Cytoplasm</keyword>
<evidence type="ECO:0000259" key="8">
    <source>
        <dbReference type="Pfam" id="PF01895"/>
    </source>
</evidence>
<dbReference type="InterPro" id="IPR026022">
    <property type="entry name" value="PhoU_dom"/>
</dbReference>
<dbReference type="Gene3D" id="1.20.58.220">
    <property type="entry name" value="Phosphate transport system protein phou homolog 2, domain 2"/>
    <property type="match status" value="1"/>
</dbReference>
<reference evidence="10" key="1">
    <citation type="submission" date="2016-12" db="EMBL/GenBank/DDBJ databases">
        <authorList>
            <person name="Meng X."/>
        </authorList>
    </citation>
    <scope>NUCLEOTIDE SEQUENCE [LARGE SCALE GENOMIC DNA]</scope>
    <source>
        <strain evidence="10">DSM 19116</strain>
    </source>
</reference>
<dbReference type="SUPFAM" id="SSF109755">
    <property type="entry name" value="PhoU-like"/>
    <property type="match status" value="1"/>
</dbReference>
<evidence type="ECO:0000256" key="6">
    <source>
        <dbReference type="ARBA" id="ARBA00022592"/>
    </source>
</evidence>
<evidence type="ECO:0000256" key="3">
    <source>
        <dbReference type="ARBA" id="ARBA00011738"/>
    </source>
</evidence>
<evidence type="ECO:0000256" key="1">
    <source>
        <dbReference type="ARBA" id="ARBA00004496"/>
    </source>
</evidence>
<feature type="domain" description="PhoU" evidence="8">
    <location>
        <begin position="16"/>
        <end position="102"/>
    </location>
</feature>
<comment type="function">
    <text evidence="7">Plays a role in the regulation of phosphate uptake.</text>
</comment>
<dbReference type="RefSeq" id="WP_073717524.1">
    <property type="nucleotide sequence ID" value="NZ_MQVR01000101.1"/>
</dbReference>
<dbReference type="GO" id="GO:0005737">
    <property type="term" value="C:cytoplasm"/>
    <property type="evidence" value="ECO:0007669"/>
    <property type="project" value="UniProtKB-SubCell"/>
</dbReference>
<dbReference type="PIRSF" id="PIRSF003107">
    <property type="entry name" value="PhoU"/>
    <property type="match status" value="1"/>
</dbReference>
<dbReference type="NCBIfam" id="TIGR02135">
    <property type="entry name" value="phoU_full"/>
    <property type="match status" value="1"/>
</dbReference>
<gene>
    <name evidence="9" type="ORF">BSZ39_11795</name>
</gene>
<dbReference type="Proteomes" id="UP000185628">
    <property type="component" value="Unassembled WGS sequence"/>
</dbReference>
<comment type="caution">
    <text evidence="9">The sequence shown here is derived from an EMBL/GenBank/DDBJ whole genome shotgun (WGS) entry which is preliminary data.</text>
</comment>
<keyword evidence="6 7" id="KW-0592">Phosphate transport</keyword>
<evidence type="ECO:0000256" key="7">
    <source>
        <dbReference type="PIRNR" id="PIRNR003107"/>
    </source>
</evidence>
<dbReference type="EMBL" id="MQVR01000101">
    <property type="protein sequence ID" value="OKL53009.1"/>
    <property type="molecule type" value="Genomic_DNA"/>
</dbReference>
<dbReference type="GO" id="GO:0006817">
    <property type="term" value="P:phosphate ion transport"/>
    <property type="evidence" value="ECO:0007669"/>
    <property type="project" value="UniProtKB-KW"/>
</dbReference>
<keyword evidence="10" id="KW-1185">Reference proteome</keyword>
<comment type="similarity">
    <text evidence="2 7">Belongs to the PhoU family.</text>
</comment>
<comment type="subunit">
    <text evidence="3 7">Homodimer.</text>
</comment>
<keyword evidence="4 7" id="KW-0813">Transport</keyword>
<dbReference type="Pfam" id="PF01895">
    <property type="entry name" value="PhoU"/>
    <property type="match status" value="2"/>
</dbReference>
<feature type="domain" description="PhoU" evidence="8">
    <location>
        <begin position="121"/>
        <end position="203"/>
    </location>
</feature>
<sequence>MRAIFRQELEQLGDHLIEMSRLVASAVDAAAKSLKTADLGLAEKVVDDDEKINELERTVDDLCISLLARQQPVATDLRIVVTGLMMSTTLERMGDLARHVAYVARGRYPRTACSDELARLVNKMGDQASTMAKLVMTLMESRDLAEAARIESEDDRLDSLHREVFTRVLNPEYEMERQELIDAILLARFLERFGDHCVSLARRTSFLVTGDLSNSVALPLEEDASDPHAR</sequence>
<evidence type="ECO:0000256" key="4">
    <source>
        <dbReference type="ARBA" id="ARBA00022448"/>
    </source>
</evidence>
<dbReference type="InterPro" id="IPR028366">
    <property type="entry name" value="PhoU"/>
</dbReference>
<dbReference type="STRING" id="208480.SAMN02910418_01163"/>
<dbReference type="FunFam" id="1.20.58.220:FF:000004">
    <property type="entry name" value="Phosphate-specific transport system accessory protein PhoU"/>
    <property type="match status" value="1"/>
</dbReference>
<dbReference type="AlphaFoldDB" id="A0A1Q5Q002"/>
<evidence type="ECO:0000256" key="5">
    <source>
        <dbReference type="ARBA" id="ARBA00022490"/>
    </source>
</evidence>
<organism evidence="9 10">
    <name type="scientific">Bowdeniella nasicola</name>
    <dbReference type="NCBI Taxonomy" id="208480"/>
    <lineage>
        <taxon>Bacteria</taxon>
        <taxon>Bacillati</taxon>
        <taxon>Actinomycetota</taxon>
        <taxon>Actinomycetes</taxon>
        <taxon>Actinomycetales</taxon>
        <taxon>Actinomycetaceae</taxon>
        <taxon>Bowdeniella</taxon>
    </lineage>
</organism>
<dbReference type="GO" id="GO:0045936">
    <property type="term" value="P:negative regulation of phosphate metabolic process"/>
    <property type="evidence" value="ECO:0007669"/>
    <property type="project" value="InterPro"/>
</dbReference>
<proteinExistence type="inferred from homology"/>
<dbReference type="InterPro" id="IPR038078">
    <property type="entry name" value="PhoU-like_sf"/>
</dbReference>
<dbReference type="PANTHER" id="PTHR42930:SF3">
    <property type="entry name" value="PHOSPHATE-SPECIFIC TRANSPORT SYSTEM ACCESSORY PROTEIN PHOU"/>
    <property type="match status" value="1"/>
</dbReference>
<name>A0A1Q5Q002_9ACTO</name>
<accession>A0A1Q5Q002</accession>
<dbReference type="GO" id="GO:0030643">
    <property type="term" value="P:intracellular phosphate ion homeostasis"/>
    <property type="evidence" value="ECO:0007669"/>
    <property type="project" value="InterPro"/>
</dbReference>
<comment type="subcellular location">
    <subcellularLocation>
        <location evidence="1 7">Cytoplasm</location>
    </subcellularLocation>
</comment>
<evidence type="ECO:0000313" key="10">
    <source>
        <dbReference type="Proteomes" id="UP000185628"/>
    </source>
</evidence>
<dbReference type="PANTHER" id="PTHR42930">
    <property type="entry name" value="PHOSPHATE-SPECIFIC TRANSPORT SYSTEM ACCESSORY PROTEIN PHOU"/>
    <property type="match status" value="1"/>
</dbReference>